<dbReference type="KEGG" id="vff:VITFI_CDS1018"/>
<dbReference type="AlphaFoldDB" id="A0A221KCQ3"/>
<dbReference type="GO" id="GO:0005506">
    <property type="term" value="F:iron ion binding"/>
    <property type="evidence" value="ECO:0007669"/>
    <property type="project" value="InterPro"/>
</dbReference>
<dbReference type="GO" id="GO:0022900">
    <property type="term" value="P:electron transport chain"/>
    <property type="evidence" value="ECO:0007669"/>
    <property type="project" value="InterPro"/>
</dbReference>
<dbReference type="EMBL" id="CP022423">
    <property type="protein sequence ID" value="ASM76796.1"/>
    <property type="molecule type" value="Genomic_DNA"/>
</dbReference>
<dbReference type="Pfam" id="PF01322">
    <property type="entry name" value="Cytochrom_C_2"/>
    <property type="match status" value="1"/>
</dbReference>
<gene>
    <name evidence="2" type="ORF">VITFI_CDS1018</name>
</gene>
<dbReference type="RefSeq" id="WP_089416073.1">
    <property type="nucleotide sequence ID" value="NZ_CP022423.1"/>
</dbReference>
<dbReference type="SUPFAM" id="SSF47175">
    <property type="entry name" value="Cytochromes"/>
    <property type="match status" value="1"/>
</dbReference>
<dbReference type="PROSITE" id="PS51009">
    <property type="entry name" value="CYTCII"/>
    <property type="match status" value="1"/>
</dbReference>
<feature type="chain" id="PRO_5013211200" description="Cytochrome C" evidence="1">
    <location>
        <begin position="19"/>
        <end position="164"/>
    </location>
</feature>
<dbReference type="InterPro" id="IPR015984">
    <property type="entry name" value="Cyt_c_prime_subgr"/>
</dbReference>
<dbReference type="GO" id="GO:0009055">
    <property type="term" value="F:electron transfer activity"/>
    <property type="evidence" value="ECO:0007669"/>
    <property type="project" value="InterPro"/>
</dbReference>
<dbReference type="Proteomes" id="UP000199729">
    <property type="component" value="Chromosome"/>
</dbReference>
<dbReference type="Gene3D" id="1.20.120.10">
    <property type="entry name" value="Cytochrome c/b562"/>
    <property type="match status" value="1"/>
</dbReference>
<dbReference type="GO" id="GO:0020037">
    <property type="term" value="F:heme binding"/>
    <property type="evidence" value="ECO:0007669"/>
    <property type="project" value="InterPro"/>
</dbReference>
<keyword evidence="1" id="KW-0732">Signal</keyword>
<evidence type="ECO:0000256" key="1">
    <source>
        <dbReference type="SAM" id="SignalP"/>
    </source>
</evidence>
<keyword evidence="3" id="KW-1185">Reference proteome</keyword>
<evidence type="ECO:0000313" key="3">
    <source>
        <dbReference type="Proteomes" id="UP000199729"/>
    </source>
</evidence>
<dbReference type="InterPro" id="IPR010980">
    <property type="entry name" value="Cyt_c/b562"/>
</dbReference>
<dbReference type="PRINTS" id="PR00608">
    <property type="entry name" value="CYTCHROMECII"/>
</dbReference>
<feature type="signal peptide" evidence="1">
    <location>
        <begin position="1"/>
        <end position="18"/>
    </location>
</feature>
<organism evidence="2 3">
    <name type="scientific">Vitreoscilla filiformis</name>
    <dbReference type="NCBI Taxonomy" id="63"/>
    <lineage>
        <taxon>Bacteria</taxon>
        <taxon>Pseudomonadati</taxon>
        <taxon>Pseudomonadota</taxon>
        <taxon>Betaproteobacteria</taxon>
        <taxon>Neisseriales</taxon>
        <taxon>Neisseriaceae</taxon>
        <taxon>Vitreoscilla</taxon>
    </lineage>
</organism>
<protein>
    <recommendedName>
        <fullName evidence="4">Cytochrome C</fullName>
    </recommendedName>
</protein>
<proteinExistence type="predicted"/>
<reference evidence="2 3" key="1">
    <citation type="submission" date="2017-07" db="EMBL/GenBank/DDBJ databases">
        <title>Complete Genome Sequence of the cosmetic ferment Vitreoscilla filiformis (ATCC15551).</title>
        <authorList>
            <person name="Contreras S."/>
            <person name="Sagory-Zalkind P."/>
            <person name="Blanquart H."/>
            <person name="Iltis A."/>
            <person name="Morand S.C."/>
        </authorList>
    </citation>
    <scope>NUCLEOTIDE SEQUENCE [LARGE SCALE GENOMIC DNA]</scope>
    <source>
        <strain evidence="2 3">ATCC 15551</strain>
    </source>
</reference>
<sequence length="164" mass="17203">MKRCFPALLLCLPLWVSAQSAGPASGHAHAHHAAPVGDTRQAVAFPAPMRAQTLANMRDHLLALTEIQEALARRDFDGAGQLAERRLGMSSLHTHGAHDVAGFMPPAMQALGTAMHRSASQFAVVAQEASVTGDLSAALAALAKVGRTCVSCHEGFRLETAPAH</sequence>
<name>A0A221KCQ3_VITFI</name>
<evidence type="ECO:0008006" key="4">
    <source>
        <dbReference type="Google" id="ProtNLM"/>
    </source>
</evidence>
<dbReference type="InterPro" id="IPR002321">
    <property type="entry name" value="Cyt_c_II"/>
</dbReference>
<accession>A0A221KCQ3</accession>
<evidence type="ECO:0000313" key="2">
    <source>
        <dbReference type="EMBL" id="ASM76796.1"/>
    </source>
</evidence>